<gene>
    <name evidence="4" type="ORF">ACFSW4_03190</name>
</gene>
<dbReference type="SUPFAM" id="SSF53474">
    <property type="entry name" value="alpha/beta-Hydrolases"/>
    <property type="match status" value="1"/>
</dbReference>
<dbReference type="PANTHER" id="PTHR37946:SF1">
    <property type="entry name" value="SLL1969 PROTEIN"/>
    <property type="match status" value="1"/>
</dbReference>
<dbReference type="InterPro" id="IPR012908">
    <property type="entry name" value="PGAP1-ab_dom-like"/>
</dbReference>
<organism evidence="4 5">
    <name type="scientific">Piscibacillus salipiscarius</name>
    <dbReference type="NCBI Taxonomy" id="299480"/>
    <lineage>
        <taxon>Bacteria</taxon>
        <taxon>Bacillati</taxon>
        <taxon>Bacillota</taxon>
        <taxon>Bacilli</taxon>
        <taxon>Bacillales</taxon>
        <taxon>Bacillaceae</taxon>
        <taxon>Piscibacillus</taxon>
    </lineage>
</organism>
<dbReference type="EMBL" id="JBHUMZ010000011">
    <property type="protein sequence ID" value="MFD2637881.1"/>
    <property type="molecule type" value="Genomic_DNA"/>
</dbReference>
<evidence type="ECO:0000256" key="2">
    <source>
        <dbReference type="SAM" id="SignalP"/>
    </source>
</evidence>
<dbReference type="Proteomes" id="UP001597452">
    <property type="component" value="Unassembled WGS sequence"/>
</dbReference>
<dbReference type="RefSeq" id="WP_377327404.1">
    <property type="nucleotide sequence ID" value="NZ_JBHUMZ010000011.1"/>
</dbReference>
<dbReference type="GO" id="GO:0016787">
    <property type="term" value="F:hydrolase activity"/>
    <property type="evidence" value="ECO:0007669"/>
    <property type="project" value="UniProtKB-KW"/>
</dbReference>
<dbReference type="InterPro" id="IPR029058">
    <property type="entry name" value="AB_hydrolase_fold"/>
</dbReference>
<protein>
    <submittedName>
        <fullName evidence="4">Lipase family alpha/beta hydrolase</fullName>
    </submittedName>
</protein>
<comment type="caution">
    <text evidence="4">The sequence shown here is derived from an EMBL/GenBank/DDBJ whole genome shotgun (WGS) entry which is preliminary data.</text>
</comment>
<reference evidence="5" key="1">
    <citation type="journal article" date="2019" name="Int. J. Syst. Evol. Microbiol.">
        <title>The Global Catalogue of Microorganisms (GCM) 10K type strain sequencing project: providing services to taxonomists for standard genome sequencing and annotation.</title>
        <authorList>
            <consortium name="The Broad Institute Genomics Platform"/>
            <consortium name="The Broad Institute Genome Sequencing Center for Infectious Disease"/>
            <person name="Wu L."/>
            <person name="Ma J."/>
        </authorList>
    </citation>
    <scope>NUCLEOTIDE SEQUENCE [LARGE SCALE GENOMIC DNA]</scope>
    <source>
        <strain evidence="5">TISTR 1571</strain>
    </source>
</reference>
<dbReference type="PANTHER" id="PTHR37946">
    <property type="entry name" value="SLL1969 PROTEIN"/>
    <property type="match status" value="1"/>
</dbReference>
<dbReference type="Gene3D" id="3.40.50.1820">
    <property type="entry name" value="alpha/beta hydrolase"/>
    <property type="match status" value="1"/>
</dbReference>
<feature type="region of interest" description="Disordered" evidence="1">
    <location>
        <begin position="463"/>
        <end position="482"/>
    </location>
</feature>
<feature type="signal peptide" evidence="2">
    <location>
        <begin position="1"/>
        <end position="23"/>
    </location>
</feature>
<keyword evidence="4" id="KW-0378">Hydrolase</keyword>
<evidence type="ECO:0000256" key="1">
    <source>
        <dbReference type="SAM" id="MobiDB-lite"/>
    </source>
</evidence>
<evidence type="ECO:0000259" key="3">
    <source>
        <dbReference type="Pfam" id="PF07819"/>
    </source>
</evidence>
<feature type="chain" id="PRO_5045576624" evidence="2">
    <location>
        <begin position="24"/>
        <end position="520"/>
    </location>
</feature>
<evidence type="ECO:0000313" key="5">
    <source>
        <dbReference type="Proteomes" id="UP001597452"/>
    </source>
</evidence>
<dbReference type="Pfam" id="PF07819">
    <property type="entry name" value="PGAP1"/>
    <property type="match status" value="1"/>
</dbReference>
<keyword evidence="2" id="KW-0732">Signal</keyword>
<name>A0ABW5Q7R6_9BACI</name>
<accession>A0ABW5Q7R6</accession>
<sequence>MYKKISLVTLFLVLIFGSVFTNADTQKLEDPKLVAPQDDGISIMGKASNGNDETPGEWYIGSTPSNLDPSKPILLFVHGLNSTAQIWWEDNDMYQTAYDAGYQTTFLQLHDAGGYNEDMWDNGQLLAEKIIEISNHFNGKPITIVAHSKGGVDSQTALTYYGAHQYVDNVITLSSPHHGSQLADLAYSSWASWLADLIGAKGDGTYSMQMAEMEAYRQQTDPQPLAYYNDYYTLAGTSWGSAFSSTWYGGMYLSSYGSNDGVVTVDSSRLPGGTEVAVGDWDHSSIRTGITFPVFDDYLADQQNFTSQKQPKGKKKNLKSNQWIHGGELKEGQDGISMAVEDDVSELNINLMTSKQPKSMKLVDPNGKEHPALFKSTSIDDGVFKNAISHMASIKRPTPGEWTLKINSHTPDSYLLMNDYRTKRPFNLNKHIKQNGDLNLTYQMQSQNKIKHTTYTVTESKNPANTKKFTNQSNHSQNIQLGKPNTTYNVTIDIEGVTEKGYPFKRTIVESVKVPGPHHR</sequence>
<evidence type="ECO:0000313" key="4">
    <source>
        <dbReference type="EMBL" id="MFD2637881.1"/>
    </source>
</evidence>
<proteinExistence type="predicted"/>
<keyword evidence="5" id="KW-1185">Reference proteome</keyword>
<feature type="domain" description="GPI inositol-deacylase PGAP1-like alpha/beta" evidence="3">
    <location>
        <begin position="135"/>
        <end position="182"/>
    </location>
</feature>